<sequence length="196" mass="21519">MTKHIGILLFDGVEELDAVGPWEVLSWWTRTSPDDGYDVFLLADSLEPVNCAKGMRILPDVTLDAAPPLDVLIYPGGRGTRGHLLDEQRLEWVREQRETVPLMTSVCTGSLVFAAAGILRDRAATTHWGSLDRLGELDTSIEVRPHDRFVDDGDVITAAGVSAGIDMALHLVARLAGVDRAREVRRGIQYDPQPPV</sequence>
<evidence type="ECO:0000259" key="1">
    <source>
        <dbReference type="Pfam" id="PF01965"/>
    </source>
</evidence>
<evidence type="ECO:0000313" key="2">
    <source>
        <dbReference type="EMBL" id="SMG30240.1"/>
    </source>
</evidence>
<keyword evidence="3" id="KW-1185">Reference proteome</keyword>
<dbReference type="AlphaFoldDB" id="A0A1X7JRB1"/>
<dbReference type="Proteomes" id="UP000193244">
    <property type="component" value="Unassembled WGS sequence"/>
</dbReference>
<accession>A0A1X7JRB1</accession>
<feature type="domain" description="DJ-1/PfpI" evidence="1">
    <location>
        <begin position="4"/>
        <end position="173"/>
    </location>
</feature>
<dbReference type="PANTHER" id="PTHR43130:SF3">
    <property type="entry name" value="HTH-TYPE TRANSCRIPTIONAL REGULATOR RV1931C"/>
    <property type="match status" value="1"/>
</dbReference>
<dbReference type="OrthoDB" id="3194870at2"/>
<reference evidence="3" key="1">
    <citation type="submission" date="2017-04" db="EMBL/GenBank/DDBJ databases">
        <authorList>
            <person name="Varghese N."/>
            <person name="Submissions S."/>
        </authorList>
    </citation>
    <scope>NUCLEOTIDE SEQUENCE [LARGE SCALE GENOMIC DNA]</scope>
    <source>
        <strain evidence="3">VKM Ac-2510</strain>
    </source>
</reference>
<dbReference type="InterPro" id="IPR002818">
    <property type="entry name" value="DJ-1/PfpI"/>
</dbReference>
<dbReference type="EMBL" id="FXAY01000002">
    <property type="protein sequence ID" value="SMG30240.1"/>
    <property type="molecule type" value="Genomic_DNA"/>
</dbReference>
<dbReference type="SUPFAM" id="SSF52317">
    <property type="entry name" value="Class I glutamine amidotransferase-like"/>
    <property type="match status" value="1"/>
</dbReference>
<dbReference type="RefSeq" id="WP_085484830.1">
    <property type="nucleotide sequence ID" value="NZ_FXAY01000002.1"/>
</dbReference>
<dbReference type="InterPro" id="IPR029062">
    <property type="entry name" value="Class_I_gatase-like"/>
</dbReference>
<dbReference type="STRING" id="150121.SAMN06296010_1681"/>
<organism evidence="2 3">
    <name type="scientific">Agreia pratensis</name>
    <dbReference type="NCBI Taxonomy" id="150121"/>
    <lineage>
        <taxon>Bacteria</taxon>
        <taxon>Bacillati</taxon>
        <taxon>Actinomycetota</taxon>
        <taxon>Actinomycetes</taxon>
        <taxon>Micrococcales</taxon>
        <taxon>Microbacteriaceae</taxon>
        <taxon>Agreia</taxon>
    </lineage>
</organism>
<dbReference type="Gene3D" id="3.40.50.880">
    <property type="match status" value="1"/>
</dbReference>
<dbReference type="InterPro" id="IPR052158">
    <property type="entry name" value="INH-QAR"/>
</dbReference>
<name>A0A1X7JRB1_9MICO</name>
<dbReference type="PANTHER" id="PTHR43130">
    <property type="entry name" value="ARAC-FAMILY TRANSCRIPTIONAL REGULATOR"/>
    <property type="match status" value="1"/>
</dbReference>
<evidence type="ECO:0000313" key="3">
    <source>
        <dbReference type="Proteomes" id="UP000193244"/>
    </source>
</evidence>
<dbReference type="Pfam" id="PF01965">
    <property type="entry name" value="DJ-1_PfpI"/>
    <property type="match status" value="1"/>
</dbReference>
<dbReference type="GO" id="GO:0006355">
    <property type="term" value="P:regulation of DNA-templated transcription"/>
    <property type="evidence" value="ECO:0007669"/>
    <property type="project" value="TreeGrafter"/>
</dbReference>
<gene>
    <name evidence="2" type="ORF">SAMN06296010_1681</name>
</gene>
<protein>
    <submittedName>
        <fullName evidence="2">DJ-1/PfpI family protein</fullName>
    </submittedName>
</protein>
<dbReference type="CDD" id="cd03139">
    <property type="entry name" value="GATase1_PfpI_2"/>
    <property type="match status" value="1"/>
</dbReference>
<proteinExistence type="predicted"/>